<keyword evidence="3" id="KW-1003">Cell membrane</keyword>
<feature type="transmembrane region" description="Helical" evidence="8">
    <location>
        <begin position="198"/>
        <end position="222"/>
    </location>
</feature>
<proteinExistence type="predicted"/>
<reference evidence="9" key="1">
    <citation type="submission" date="2021-06" db="EMBL/GenBank/DDBJ databases">
        <authorList>
            <consortium name="Wellcome Sanger Institute Data Sharing"/>
        </authorList>
    </citation>
    <scope>NUCLEOTIDE SEQUENCE [LARGE SCALE GENOMIC DNA]</scope>
</reference>
<evidence type="ECO:0000256" key="5">
    <source>
        <dbReference type="ARBA" id="ARBA00022989"/>
    </source>
</evidence>
<dbReference type="GO" id="GO:0071939">
    <property type="term" value="P:vitamin A import into cell"/>
    <property type="evidence" value="ECO:0007669"/>
    <property type="project" value="TreeGrafter"/>
</dbReference>
<feature type="transmembrane region" description="Helical" evidence="8">
    <location>
        <begin position="127"/>
        <end position="145"/>
    </location>
</feature>
<feature type="transmembrane region" description="Helical" evidence="8">
    <location>
        <begin position="345"/>
        <end position="364"/>
    </location>
</feature>
<keyword evidence="7" id="KW-0675">Receptor</keyword>
<gene>
    <name evidence="9" type="primary">stra6l</name>
</gene>
<feature type="transmembrane region" description="Helical" evidence="8">
    <location>
        <begin position="98"/>
        <end position="115"/>
    </location>
</feature>
<dbReference type="Pfam" id="PF14752">
    <property type="entry name" value="RBP_receptor"/>
    <property type="match status" value="1"/>
</dbReference>
<dbReference type="PANTHER" id="PTHR21444">
    <property type="entry name" value="COILED-COIL DOMAIN-CONTAINING PROTEIN 180"/>
    <property type="match status" value="1"/>
</dbReference>
<evidence type="ECO:0000256" key="1">
    <source>
        <dbReference type="ARBA" id="ARBA00004651"/>
    </source>
</evidence>
<feature type="transmembrane region" description="Helical" evidence="8">
    <location>
        <begin position="444"/>
        <end position="472"/>
    </location>
</feature>
<feature type="transmembrane region" description="Helical" evidence="8">
    <location>
        <begin position="43"/>
        <end position="62"/>
    </location>
</feature>
<evidence type="ECO:0000256" key="4">
    <source>
        <dbReference type="ARBA" id="ARBA00022692"/>
    </source>
</evidence>
<keyword evidence="4 8" id="KW-0812">Transmembrane</keyword>
<dbReference type="GO" id="GO:0038023">
    <property type="term" value="F:signaling receptor activity"/>
    <property type="evidence" value="ECO:0007669"/>
    <property type="project" value="InterPro"/>
</dbReference>
<comment type="subcellular location">
    <subcellularLocation>
        <location evidence="1">Cell membrane</location>
        <topology evidence="1">Multi-pass membrane protein</topology>
    </subcellularLocation>
</comment>
<feature type="transmembrane region" description="Helical" evidence="8">
    <location>
        <begin position="282"/>
        <end position="303"/>
    </location>
</feature>
<dbReference type="GO" id="GO:0005886">
    <property type="term" value="C:plasma membrane"/>
    <property type="evidence" value="ECO:0007669"/>
    <property type="project" value="UniProtKB-SubCell"/>
</dbReference>
<dbReference type="PANTHER" id="PTHR21444:SF17">
    <property type="entry name" value="STIMULATED BY RETINOIC ACID GENE 6 PROTEIN-LIKE"/>
    <property type="match status" value="1"/>
</dbReference>
<dbReference type="GeneTree" id="ENSGT00940000153246"/>
<dbReference type="AlphaFoldDB" id="A0A8C4TJR6"/>
<keyword evidence="10" id="KW-1185">Reference proteome</keyword>
<sequence>MWPQHREVSQELGTGSAMDGLIPVKNAWSAMNETCSGRVEMNLFLHCSLVPSVFIVFILSFLQRRVKRHRFDERIPALNGRFAIIVPLDFIDSLRNRWSYGFAFGAVASSVLLLFSEEYVPTHFPAWSKAIISLIGALEVGLAYYPLFACLSTPFKVIGGTLGILYTLSWIVVTMFNIIKCPSGTVIGKYQSAVVHWPVVLCQLFLAGRFVFMVVKGILVYLKLDMDEQDHDQLLHAHHTQYVMRLLKKPTLQLEQKNWLQRTIYTWDPCFKFPNRMIGTSVISLICMYIFVLAEHSVSAVAFGELEDLCVALRELAAENNMSASNLDGILPQLEELSGVLRDSWLISSIFACLMSVVYIFHVLKCYREHIRRLRAGVKSFVPLALRNSRAAVSVAALARYSGWQIAYFLWGYLIVHSVLFLLGVALAYMFVLPVRHGQGMQLLSALEITLISVGLVIGLLIFQIVLAQLFFLQDKVKPEDKSKPLALNNKRAFHNFSYFFFFYNVILGFSNCVLRLLCSFVVGTFLVSRIDRTIMPRGYESADMGFNTWVGMLLVDHHHSHPVLLCFCHLLLAGRQEMPTCAESQYSQGDAGEASRRRSRCRWLLLYTLLKNPGLIVHRKKKDSQPASSLIRVALSSVLLSRRWEGSATEECANGTA</sequence>
<dbReference type="GeneID" id="114655018"/>
<evidence type="ECO:0000313" key="10">
    <source>
        <dbReference type="Proteomes" id="UP000694620"/>
    </source>
</evidence>
<feature type="transmembrane region" description="Helical" evidence="8">
    <location>
        <begin position="501"/>
        <end position="528"/>
    </location>
</feature>
<keyword evidence="6 8" id="KW-0472">Membrane</keyword>
<feature type="transmembrane region" description="Helical" evidence="8">
    <location>
        <begin position="408"/>
        <end position="432"/>
    </location>
</feature>
<dbReference type="Proteomes" id="UP000694620">
    <property type="component" value="Chromosome 7"/>
</dbReference>
<evidence type="ECO:0000256" key="2">
    <source>
        <dbReference type="ARBA" id="ARBA00022448"/>
    </source>
</evidence>
<evidence type="ECO:0000256" key="8">
    <source>
        <dbReference type="SAM" id="Phobius"/>
    </source>
</evidence>
<evidence type="ECO:0000313" key="9">
    <source>
        <dbReference type="Ensembl" id="ENSECRP00000033819.1"/>
    </source>
</evidence>
<accession>A0A8C4TJR6</accession>
<organism evidence="9 10">
    <name type="scientific">Erpetoichthys calabaricus</name>
    <name type="common">Rope fish</name>
    <name type="synonym">Calamoichthys calabaricus</name>
    <dbReference type="NCBI Taxonomy" id="27687"/>
    <lineage>
        <taxon>Eukaryota</taxon>
        <taxon>Metazoa</taxon>
        <taxon>Chordata</taxon>
        <taxon>Craniata</taxon>
        <taxon>Vertebrata</taxon>
        <taxon>Euteleostomi</taxon>
        <taxon>Actinopterygii</taxon>
        <taxon>Polypteriformes</taxon>
        <taxon>Polypteridae</taxon>
        <taxon>Erpetoichthys</taxon>
    </lineage>
</organism>
<evidence type="ECO:0000256" key="7">
    <source>
        <dbReference type="ARBA" id="ARBA00023170"/>
    </source>
</evidence>
<reference evidence="9" key="3">
    <citation type="submission" date="2025-09" db="UniProtKB">
        <authorList>
            <consortium name="Ensembl"/>
        </authorList>
    </citation>
    <scope>IDENTIFICATION</scope>
</reference>
<feature type="transmembrane region" description="Helical" evidence="8">
    <location>
        <begin position="157"/>
        <end position="178"/>
    </location>
</feature>
<dbReference type="InterPro" id="IPR026612">
    <property type="entry name" value="STRA6-like"/>
</dbReference>
<keyword evidence="2" id="KW-0813">Transport</keyword>
<keyword evidence="5 8" id="KW-1133">Transmembrane helix</keyword>
<name>A0A8C4TJR6_ERPCA</name>
<reference evidence="9" key="2">
    <citation type="submission" date="2025-08" db="UniProtKB">
        <authorList>
            <consortium name="Ensembl"/>
        </authorList>
    </citation>
    <scope>IDENTIFICATION</scope>
</reference>
<dbReference type="Ensembl" id="ENSECRT00000034552.1">
    <property type="protein sequence ID" value="ENSECRP00000033819.1"/>
    <property type="gene ID" value="ENSECRG00000022877.1"/>
</dbReference>
<protein>
    <submittedName>
        <fullName evidence="9">STRA6-like</fullName>
    </submittedName>
</protein>
<evidence type="ECO:0000256" key="6">
    <source>
        <dbReference type="ARBA" id="ARBA00023136"/>
    </source>
</evidence>
<dbReference type="RefSeq" id="XP_028661748.1">
    <property type="nucleotide sequence ID" value="XM_028805915.2"/>
</dbReference>
<evidence type="ECO:0000256" key="3">
    <source>
        <dbReference type="ARBA" id="ARBA00022475"/>
    </source>
</evidence>
<dbReference type="GO" id="GO:0034632">
    <property type="term" value="F:retinol transmembrane transporter activity"/>
    <property type="evidence" value="ECO:0007669"/>
    <property type="project" value="InterPro"/>
</dbReference>
<dbReference type="OrthoDB" id="2376984at2759"/>